<protein>
    <submittedName>
        <fullName evidence="2">PiggyBac transposable element-derived protein 4</fullName>
    </submittedName>
</protein>
<dbReference type="Proteomes" id="UP000735302">
    <property type="component" value="Unassembled WGS sequence"/>
</dbReference>
<dbReference type="PANTHER" id="PTHR46599:SF3">
    <property type="entry name" value="PIGGYBAC TRANSPOSABLE ELEMENT-DERIVED PROTEIN 4"/>
    <property type="match status" value="1"/>
</dbReference>
<name>A0AAV4B2U0_9GAST</name>
<dbReference type="AlphaFoldDB" id="A0AAV4B2U0"/>
<gene>
    <name evidence="2" type="ORF">PoB_004144000</name>
</gene>
<keyword evidence="3" id="KW-1185">Reference proteome</keyword>
<dbReference type="EMBL" id="BLXT01004584">
    <property type="protein sequence ID" value="GFO14935.1"/>
    <property type="molecule type" value="Genomic_DNA"/>
</dbReference>
<feature type="domain" description="PiggyBac transposable element-derived protein" evidence="1">
    <location>
        <begin position="11"/>
        <end position="155"/>
    </location>
</feature>
<organism evidence="2 3">
    <name type="scientific">Plakobranchus ocellatus</name>
    <dbReference type="NCBI Taxonomy" id="259542"/>
    <lineage>
        <taxon>Eukaryota</taxon>
        <taxon>Metazoa</taxon>
        <taxon>Spiralia</taxon>
        <taxon>Lophotrochozoa</taxon>
        <taxon>Mollusca</taxon>
        <taxon>Gastropoda</taxon>
        <taxon>Heterobranchia</taxon>
        <taxon>Euthyneura</taxon>
        <taxon>Panpulmonata</taxon>
        <taxon>Sacoglossa</taxon>
        <taxon>Placobranchoidea</taxon>
        <taxon>Plakobranchidae</taxon>
        <taxon>Plakobranchus</taxon>
    </lineage>
</organism>
<reference evidence="2 3" key="1">
    <citation type="journal article" date="2021" name="Elife">
        <title>Chloroplast acquisition without the gene transfer in kleptoplastic sea slugs, Plakobranchus ocellatus.</title>
        <authorList>
            <person name="Maeda T."/>
            <person name="Takahashi S."/>
            <person name="Yoshida T."/>
            <person name="Shimamura S."/>
            <person name="Takaki Y."/>
            <person name="Nagai Y."/>
            <person name="Toyoda A."/>
            <person name="Suzuki Y."/>
            <person name="Arimoto A."/>
            <person name="Ishii H."/>
            <person name="Satoh N."/>
            <person name="Nishiyama T."/>
            <person name="Hasebe M."/>
            <person name="Maruyama T."/>
            <person name="Minagawa J."/>
            <person name="Obokata J."/>
            <person name="Shigenobu S."/>
        </authorList>
    </citation>
    <scope>NUCLEOTIDE SEQUENCE [LARGE SCALE GENOMIC DNA]</scope>
</reference>
<sequence>MTETNRMTDQFYSSNLQLGRRLIFQQWEAVDIPEMRKFIGTLLSGLDHKPIIQSYWTTDPLLSTPAFPAKCDRFKEIVKFNHFNDNNREPPHISNERDPLYKICPLLEQLSASFKAAFKPERKICIDDSLMLYKGRIIFHQYMPLKRAHFRIKIFA</sequence>
<dbReference type="PANTHER" id="PTHR46599">
    <property type="entry name" value="PIGGYBAC TRANSPOSABLE ELEMENT-DERIVED PROTEIN 4"/>
    <property type="match status" value="1"/>
</dbReference>
<proteinExistence type="predicted"/>
<evidence type="ECO:0000313" key="2">
    <source>
        <dbReference type="EMBL" id="GFO14935.1"/>
    </source>
</evidence>
<evidence type="ECO:0000259" key="1">
    <source>
        <dbReference type="Pfam" id="PF13843"/>
    </source>
</evidence>
<dbReference type="Pfam" id="PF13843">
    <property type="entry name" value="DDE_Tnp_1_7"/>
    <property type="match status" value="1"/>
</dbReference>
<dbReference type="InterPro" id="IPR029526">
    <property type="entry name" value="PGBD"/>
</dbReference>
<comment type="caution">
    <text evidence="2">The sequence shown here is derived from an EMBL/GenBank/DDBJ whole genome shotgun (WGS) entry which is preliminary data.</text>
</comment>
<accession>A0AAV4B2U0</accession>
<evidence type="ECO:0000313" key="3">
    <source>
        <dbReference type="Proteomes" id="UP000735302"/>
    </source>
</evidence>